<name>A0ABU9G737_9GAMM</name>
<dbReference type="Proteomes" id="UP001379949">
    <property type="component" value="Unassembled WGS sequence"/>
</dbReference>
<evidence type="ECO:0000313" key="1">
    <source>
        <dbReference type="EMBL" id="MEL0613558.1"/>
    </source>
</evidence>
<dbReference type="EMBL" id="JBAKAR010000007">
    <property type="protein sequence ID" value="MEL0613558.1"/>
    <property type="molecule type" value="Genomic_DNA"/>
</dbReference>
<dbReference type="InterPro" id="IPR021363">
    <property type="entry name" value="DUF2835"/>
</dbReference>
<proteinExistence type="predicted"/>
<gene>
    <name evidence="1" type="ORF">V6242_10405</name>
</gene>
<comment type="caution">
    <text evidence="1">The sequence shown here is derived from an EMBL/GenBank/DDBJ whole genome shotgun (WGS) entry which is preliminary data.</text>
</comment>
<keyword evidence="2" id="KW-1185">Reference proteome</keyword>
<evidence type="ECO:0000313" key="2">
    <source>
        <dbReference type="Proteomes" id="UP001379949"/>
    </source>
</evidence>
<dbReference type="Pfam" id="PF11197">
    <property type="entry name" value="DUF2835"/>
    <property type="match status" value="1"/>
</dbReference>
<organism evidence="1 2">
    <name type="scientific">Marinomonas arenicola</name>
    <dbReference type="NCBI Taxonomy" id="569601"/>
    <lineage>
        <taxon>Bacteria</taxon>
        <taxon>Pseudomonadati</taxon>
        <taxon>Pseudomonadota</taxon>
        <taxon>Gammaproteobacteria</taxon>
        <taxon>Oceanospirillales</taxon>
        <taxon>Oceanospirillaceae</taxon>
        <taxon>Marinomonas</taxon>
    </lineage>
</organism>
<dbReference type="RefSeq" id="WP_133001317.1">
    <property type="nucleotide sequence ID" value="NZ_BAAAFB010000003.1"/>
</dbReference>
<accession>A0ABU9G737</accession>
<protein>
    <submittedName>
        <fullName evidence="1">DUF2835 family protein</fullName>
    </submittedName>
</protein>
<sequence length="73" mass="8073">MAKIVVEVILSASQYEAAYSGIAKNVVASSLDGRKVQLPLSAFQRFVSYRGVNGIFEVEFDDRHKLVGVTQIR</sequence>
<reference evidence="1 2" key="1">
    <citation type="submission" date="2024-02" db="EMBL/GenBank/DDBJ databases">
        <title>Bacteria isolated from the canopy kelp, Nereocystis luetkeana.</title>
        <authorList>
            <person name="Pfister C.A."/>
            <person name="Younker I.T."/>
            <person name="Light S.H."/>
        </authorList>
    </citation>
    <scope>NUCLEOTIDE SEQUENCE [LARGE SCALE GENOMIC DNA]</scope>
    <source>
        <strain evidence="1 2">TI.4.07</strain>
    </source>
</reference>